<protein>
    <recommendedName>
        <fullName evidence="5">Translocation and assembly module TamB C-terminal domain-containing protein</fullName>
    </recommendedName>
</protein>
<evidence type="ECO:0000256" key="4">
    <source>
        <dbReference type="ARBA" id="ARBA00023136"/>
    </source>
</evidence>
<dbReference type="Pfam" id="PF04357">
    <property type="entry name" value="TamB"/>
    <property type="match status" value="1"/>
</dbReference>
<keyword evidence="2" id="KW-0812">Transmembrane</keyword>
<dbReference type="GO" id="GO:0005886">
    <property type="term" value="C:plasma membrane"/>
    <property type="evidence" value="ECO:0007669"/>
    <property type="project" value="InterPro"/>
</dbReference>
<name>A0A7C3SJJ0_9BACT</name>
<dbReference type="GO" id="GO:0009306">
    <property type="term" value="P:protein secretion"/>
    <property type="evidence" value="ECO:0007669"/>
    <property type="project" value="InterPro"/>
</dbReference>
<dbReference type="PANTHER" id="PTHR36985:SF1">
    <property type="entry name" value="TRANSLOCATION AND ASSEMBLY MODULE SUBUNIT TAMB"/>
    <property type="match status" value="1"/>
</dbReference>
<evidence type="ECO:0000256" key="1">
    <source>
        <dbReference type="ARBA" id="ARBA00004167"/>
    </source>
</evidence>
<accession>A0A7C3SJJ0</accession>
<keyword evidence="4" id="KW-0472">Membrane</keyword>
<proteinExistence type="predicted"/>
<evidence type="ECO:0000256" key="3">
    <source>
        <dbReference type="ARBA" id="ARBA00022989"/>
    </source>
</evidence>
<feature type="domain" description="Translocation and assembly module TamB C-terminal" evidence="5">
    <location>
        <begin position="895"/>
        <end position="1236"/>
    </location>
</feature>
<organism evidence="6">
    <name type="scientific">Desulfobacca acetoxidans</name>
    <dbReference type="NCBI Taxonomy" id="60893"/>
    <lineage>
        <taxon>Bacteria</taxon>
        <taxon>Pseudomonadati</taxon>
        <taxon>Thermodesulfobacteriota</taxon>
        <taxon>Desulfobaccia</taxon>
        <taxon>Desulfobaccales</taxon>
        <taxon>Desulfobaccaceae</taxon>
        <taxon>Desulfobacca</taxon>
    </lineage>
</organism>
<dbReference type="PANTHER" id="PTHR36985">
    <property type="entry name" value="TRANSLOCATION AND ASSEMBLY MODULE SUBUNIT TAMB"/>
    <property type="match status" value="1"/>
</dbReference>
<evidence type="ECO:0000259" key="5">
    <source>
        <dbReference type="Pfam" id="PF04357"/>
    </source>
</evidence>
<reference evidence="6" key="1">
    <citation type="journal article" date="2020" name="mSystems">
        <title>Genome- and Community-Level Interaction Insights into Carbon Utilization and Element Cycling Functions of Hydrothermarchaeota in Hydrothermal Sediment.</title>
        <authorList>
            <person name="Zhou Z."/>
            <person name="Liu Y."/>
            <person name="Xu W."/>
            <person name="Pan J."/>
            <person name="Luo Z.H."/>
            <person name="Li M."/>
        </authorList>
    </citation>
    <scope>NUCLEOTIDE SEQUENCE [LARGE SCALE GENOMIC DNA]</scope>
    <source>
        <strain evidence="6">SpSt-776</strain>
    </source>
</reference>
<evidence type="ECO:0000256" key="2">
    <source>
        <dbReference type="ARBA" id="ARBA00022692"/>
    </source>
</evidence>
<dbReference type="InterPro" id="IPR007452">
    <property type="entry name" value="TamB_C"/>
</dbReference>
<comment type="caution">
    <text evidence="6">The sequence shown here is derived from an EMBL/GenBank/DDBJ whole genome shotgun (WGS) entry which is preliminary data.</text>
</comment>
<dbReference type="AlphaFoldDB" id="A0A7C3SJJ0"/>
<sequence length="1236" mass="135510">MPRWRSLLFALLLILLLAGFAGWRLLQSDLFWQWAGRQLLARAQKQMQGSLVVREIRGNPMEGLFFQGITVSLPEGEVLTVKSLEVRLSLCSALKLQPVVGKLVLLEPRLNLEQDERGRWNVSRLWGPEEKPAPGKLFFPLRSLSFPGILIRDGEVNLIKAGKQIRGHDLDLALALSIDRPFTPEQTIAVSQATATGGSPWGRFALDARLSYGDRCLQVDAFTLAGEQARVLFLSGKADLARKPEDIRFSGELGPLPGQALRRFWDRWPEGGNLEAVFRLQGDLGQMQLEMAGRVHRASYQLKGTLAEKAGKWHYDAALDLEDLKPETIAAFSKAYEDKIKELSSLSLHLRATGVGLGWPPEQFAYTLEGKPFTYGKAQFEKLKAAAEGNARQQSLEVTVSGNFGQAVMKSRGSFLDAPAGEISLQSKSLRPDLLGLRSPEGTSLNGQFSGTFSLTAVRGLKGLKVAGEVEAFGQIGRHPLHELRGRLTWQKPDLSIPQARLRLGNMEAELRGALKGERVDFVFRGRSRPGGNWPIPASVGGQLVWEGSLKERVSDPAWSLKAGGRRLSYKGCSLQSFSMTAAGRGWLLRTGYFDVQGTALTTPIGIFTQVAFRGKTEAERWAFILTAVSPKGPRLEMAGSANHRVRPVEVTLNRGSFRLQGISGQNRTPVRIRFLPGFELQPAVWAINDGRIAMEAKIRGTEASGRLEAQDLPLELAGLKDLQGKLQAGISLAGTPAAPVLQGEIGLERGQWRGLGFAAVKTTLGYREALLELRGELTGQAGARLQWQGRLPLRFSLSPWQFFLPDEELSGRLQGQGINLNMLTALIPEVEKAEAPLEITAEVKGRRSNPEVFGRINWGAGFITARQAGARYRLEPGLIDLCGNKIIIPRIALTSEGTAVFQGEVTCSGFRLQDLRAQAQFREFKVLDRRRTEVFLDGAVSMEGPWTGLAVAGRLTIPRAIVDPQLFRIGKTEIHKDIVPVRKEEKVQEARVKTAGESDLMKGMRIALAVAAPNNVWVREKRTEVELALDLRIQKNPGEPMVVGGTIRSLQGTVELYGKTFKLVQGMVGLPGKPGLKPFIQARALHEMWDVTLILNISGTPDRPQFDLSSEPSLPKSEILSYLVFGRPTGALSREEFSTANLAAGAVGGFTAQKIREILGPDFPLLGDIALKGETLGIVKPLTKGITVSLGREISPVGREAGFQARLQYRVNRNITVEAQTGANPGGDIFFNYDF</sequence>
<evidence type="ECO:0000313" key="6">
    <source>
        <dbReference type="EMBL" id="HGB15140.1"/>
    </source>
</evidence>
<dbReference type="EMBL" id="DTHB01000050">
    <property type="protein sequence ID" value="HGB15140.1"/>
    <property type="molecule type" value="Genomic_DNA"/>
</dbReference>
<gene>
    <name evidence="6" type="ORF">ENV62_07910</name>
</gene>
<keyword evidence="3" id="KW-1133">Transmembrane helix</keyword>
<comment type="subcellular location">
    <subcellularLocation>
        <location evidence="1">Membrane</location>
        <topology evidence="1">Single-pass membrane protein</topology>
    </subcellularLocation>
</comment>